<proteinExistence type="inferred from homology"/>
<evidence type="ECO:0000256" key="3">
    <source>
        <dbReference type="ARBA" id="ARBA00022801"/>
    </source>
</evidence>
<dbReference type="GO" id="GO:0005739">
    <property type="term" value="C:mitochondrion"/>
    <property type="evidence" value="ECO:0007669"/>
    <property type="project" value="EnsemblFungi"/>
</dbReference>
<dbReference type="FunFam" id="3.30.420.10:FF:000003">
    <property type="entry name" value="Oligoribonuclease"/>
    <property type="match status" value="1"/>
</dbReference>
<evidence type="ECO:0000313" key="8">
    <source>
        <dbReference type="Proteomes" id="UP000590412"/>
    </source>
</evidence>
<evidence type="ECO:0000256" key="1">
    <source>
        <dbReference type="ARBA" id="ARBA00009921"/>
    </source>
</evidence>
<dbReference type="OrthoDB" id="270189at2759"/>
<evidence type="ECO:0000313" key="7">
    <source>
        <dbReference type="EMBL" id="KAF6042836.1"/>
    </source>
</evidence>
<evidence type="ECO:0000256" key="4">
    <source>
        <dbReference type="ARBA" id="ARBA00022839"/>
    </source>
</evidence>
<organism evidence="7 8">
    <name type="scientific">Candida parapsilosis</name>
    <name type="common">Yeast</name>
    <dbReference type="NCBI Taxonomy" id="5480"/>
    <lineage>
        <taxon>Eukaryota</taxon>
        <taxon>Fungi</taxon>
        <taxon>Dikarya</taxon>
        <taxon>Ascomycota</taxon>
        <taxon>Saccharomycotina</taxon>
        <taxon>Pichiomycetes</taxon>
        <taxon>Debaryomycetaceae</taxon>
        <taxon>Candida/Lodderomyces clade</taxon>
        <taxon>Candida</taxon>
    </lineage>
</organism>
<dbReference type="NCBIfam" id="NF003765">
    <property type="entry name" value="PRK05359.1"/>
    <property type="match status" value="1"/>
</dbReference>
<reference evidence="7" key="1">
    <citation type="submission" date="2020-03" db="EMBL/GenBank/DDBJ databases">
        <title>FDA dAtabase for Regulatory Grade micrObial Sequences (FDA-ARGOS): Supporting development and validation of Infectious Disease Dx tests.</title>
        <authorList>
            <person name="Campos J."/>
            <person name="Goldberg B."/>
            <person name="Tallon L."/>
            <person name="Sadzewicz L."/>
            <person name="Vavikolanu K."/>
            <person name="Mehta A."/>
            <person name="Aluvathingal J."/>
            <person name="Nadendla S."/>
            <person name="Nandy P."/>
            <person name="Geyer C."/>
            <person name="Yan Y."/>
            <person name="Sichtig H."/>
        </authorList>
    </citation>
    <scope>NUCLEOTIDE SEQUENCE [LARGE SCALE GENOMIC DNA]</scope>
    <source>
        <strain evidence="7">FDAARGOS_652</strain>
    </source>
</reference>
<comment type="similarity">
    <text evidence="1">Belongs to the oligoribonuclease family.</text>
</comment>
<dbReference type="GO" id="GO:0034476">
    <property type="term" value="P:U5 snRNA 3'-end processing"/>
    <property type="evidence" value="ECO:0007669"/>
    <property type="project" value="EnsemblFungi"/>
</dbReference>
<dbReference type="Pfam" id="PF00929">
    <property type="entry name" value="RNase_T"/>
    <property type="match status" value="1"/>
</dbReference>
<accession>A0A8X7NH86</accession>
<dbReference type="SUPFAM" id="SSF53098">
    <property type="entry name" value="Ribonuclease H-like"/>
    <property type="match status" value="1"/>
</dbReference>
<feature type="region of interest" description="Disordered" evidence="5">
    <location>
        <begin position="27"/>
        <end position="54"/>
    </location>
</feature>
<dbReference type="CDD" id="cd06135">
    <property type="entry name" value="Orn"/>
    <property type="match status" value="1"/>
</dbReference>
<dbReference type="InterPro" id="IPR022894">
    <property type="entry name" value="Oligoribonuclease"/>
</dbReference>
<dbReference type="GO" id="GO:0034475">
    <property type="term" value="P:U4 snRNA 3'-end processing"/>
    <property type="evidence" value="ECO:0007669"/>
    <property type="project" value="EnsemblFungi"/>
</dbReference>
<feature type="domain" description="Exonuclease" evidence="6">
    <location>
        <begin position="76"/>
        <end position="254"/>
    </location>
</feature>
<keyword evidence="3" id="KW-0378">Hydrolase</keyword>
<evidence type="ECO:0000256" key="5">
    <source>
        <dbReference type="SAM" id="MobiDB-lite"/>
    </source>
</evidence>
<keyword evidence="4 7" id="KW-0269">Exonuclease</keyword>
<dbReference type="InterPro" id="IPR013520">
    <property type="entry name" value="Ribonucl_H"/>
</dbReference>
<comment type="caution">
    <text evidence="7">The sequence shown here is derived from an EMBL/GenBank/DDBJ whole genome shotgun (WGS) entry which is preliminary data.</text>
</comment>
<evidence type="ECO:0000259" key="6">
    <source>
        <dbReference type="SMART" id="SM00479"/>
    </source>
</evidence>
<dbReference type="InterPro" id="IPR036397">
    <property type="entry name" value="RNaseH_sf"/>
</dbReference>
<dbReference type="GO" id="GO:0003676">
    <property type="term" value="F:nucleic acid binding"/>
    <property type="evidence" value="ECO:0007669"/>
    <property type="project" value="InterPro"/>
</dbReference>
<gene>
    <name evidence="7" type="ORF">FOB60_005590</name>
</gene>
<name>A0A8X7NH86_CANPA</name>
<dbReference type="PANTHER" id="PTHR11046">
    <property type="entry name" value="OLIGORIBONUCLEASE, MITOCHONDRIAL"/>
    <property type="match status" value="1"/>
</dbReference>
<keyword evidence="2" id="KW-0540">Nuclease</keyword>
<sequence length="276" mass="31201">MIRIAARQVRPKPLVAHLQFRYISKMSSSSPTSPKLQPSDPTPPAVGSSTSSAPPSSKLASFQAFLSSTPSLPKRPLVWIDCEMTGLDVLGDDVIIEICCIITDEQLNIVGDREFETTVYCPKEKLDAMDEWCTTTHTKSGLIDKVLANPEATTDEVESQLLQYIQRYVTKPRIGVLAGNSIHMDKFFMMKQFPKVVEYLHYRVVDVSTIMEFGQRHAPKLMEFGPSKKGAHTAKADILESIEQLKWYRQHYFKSETQIADTIKEFEEKGVLRRDS</sequence>
<dbReference type="PANTHER" id="PTHR11046:SF0">
    <property type="entry name" value="OLIGORIBONUCLEASE, MITOCHONDRIAL"/>
    <property type="match status" value="1"/>
</dbReference>
<dbReference type="EMBL" id="JABWAB010000013">
    <property type="protein sequence ID" value="KAF6042836.1"/>
    <property type="molecule type" value="Genomic_DNA"/>
</dbReference>
<evidence type="ECO:0000256" key="2">
    <source>
        <dbReference type="ARBA" id="ARBA00022722"/>
    </source>
</evidence>
<dbReference type="GO" id="GO:0000467">
    <property type="term" value="P:exonucleolytic trimming to generate mature 3'-end of 5.8S rRNA from tricistronic rRNA transcript (SSU-rRNA, 5.8S rRNA, LSU-rRNA)"/>
    <property type="evidence" value="ECO:0007669"/>
    <property type="project" value="EnsemblFungi"/>
</dbReference>
<dbReference type="Gene3D" id="3.30.420.10">
    <property type="entry name" value="Ribonuclease H-like superfamily/Ribonuclease H"/>
    <property type="match status" value="1"/>
</dbReference>
<dbReference type="SMART" id="SM00479">
    <property type="entry name" value="EXOIII"/>
    <property type="match status" value="1"/>
</dbReference>
<dbReference type="Proteomes" id="UP000590412">
    <property type="component" value="Unassembled WGS sequence"/>
</dbReference>
<dbReference type="AlphaFoldDB" id="A0A8X7NH86"/>
<dbReference type="InterPro" id="IPR012337">
    <property type="entry name" value="RNaseH-like_sf"/>
</dbReference>
<protein>
    <submittedName>
        <fullName evidence="7">Exonuclease family protein</fullName>
    </submittedName>
</protein>
<dbReference type="GO" id="GO:0000175">
    <property type="term" value="F:3'-5'-RNA exonuclease activity"/>
    <property type="evidence" value="ECO:0007669"/>
    <property type="project" value="EnsemblFungi"/>
</dbReference>